<comment type="caution">
    <text evidence="2">The sequence shown here is derived from an EMBL/GenBank/DDBJ whole genome shotgun (WGS) entry which is preliminary data.</text>
</comment>
<dbReference type="PANTHER" id="PTHR24148">
    <property type="entry name" value="ANKYRIN REPEAT DOMAIN-CONTAINING PROTEIN 39 HOMOLOG-RELATED"/>
    <property type="match status" value="1"/>
</dbReference>
<keyword evidence="3" id="KW-1185">Reference proteome</keyword>
<dbReference type="EMBL" id="LKEA01000027">
    <property type="protein sequence ID" value="ROV98086.1"/>
    <property type="molecule type" value="Genomic_DNA"/>
</dbReference>
<gene>
    <name evidence="2" type="ORF">VMCG_06966</name>
</gene>
<protein>
    <recommendedName>
        <fullName evidence="1">Heterokaryon incompatibility domain-containing protein</fullName>
    </recommendedName>
</protein>
<sequence length="561" mass="63206">MAMVPSPSPSPAPAFHHNPLLDNATHIRLLEVVDINHSEEINVKCKLTAWPVDSAPSYHAISYTWGDPDLTTTIIVNDQQMKVRQNCEYVLKQAHWHGGSSRYYWIDAICIDQGNLEEKGSQVVMMGGIYRKAAHVLACVGRHADDSDFLYGTLAAHEKTWVSISTAVVEFTEWWEDERVTLMIQRMRRALGPPNIRRLLRAMGALARRPYFSRLWILQELYHGSAVSFLCGGDHIPCSLLLRLFRLRHCWSFWFPYSLDDCFGPEGKSGPGSLCLSNTDMILLVARQSPIGSKTLVTLSRNAARLLCEDPRDKVYGIVSMVDWASFDVDPIIPDYTKTAFVVAMDFLQKLAEFQMRSTPGFDGNLLHTGMIMVRNLALTAESDGLCGAIKARQEPLLLGKEEQLPPIGSNGPSVRVKQEYCWGGQISQQDIDDSFQALFRSDPTGGDDSKVLLPRHTQPDDWLLRVDRHLGLVAREGLQGKYSIIGKAIIDTDKYPWHGDKPFHIFIDVEDVVVLFGVRPENEDFASQSDTWRREYVDTRVCRAPESSYAILDDELPGIQ</sequence>
<name>A0A423W436_9PEZI</name>
<proteinExistence type="predicted"/>
<dbReference type="PANTHER" id="PTHR24148:SF73">
    <property type="entry name" value="HET DOMAIN PROTEIN (AFU_ORTHOLOGUE AFUA_8G01020)"/>
    <property type="match status" value="1"/>
</dbReference>
<evidence type="ECO:0000313" key="2">
    <source>
        <dbReference type="EMBL" id="ROV98086.1"/>
    </source>
</evidence>
<dbReference type="STRING" id="356882.A0A423W436"/>
<dbReference type="OrthoDB" id="2157530at2759"/>
<feature type="domain" description="Heterokaryon incompatibility" evidence="1">
    <location>
        <begin position="58"/>
        <end position="220"/>
    </location>
</feature>
<dbReference type="Proteomes" id="UP000283895">
    <property type="component" value="Unassembled WGS sequence"/>
</dbReference>
<dbReference type="InterPro" id="IPR010730">
    <property type="entry name" value="HET"/>
</dbReference>
<reference evidence="2 3" key="1">
    <citation type="submission" date="2015-09" db="EMBL/GenBank/DDBJ databases">
        <title>Host preference determinants of Valsa canker pathogens revealed by comparative genomics.</title>
        <authorList>
            <person name="Yin Z."/>
            <person name="Huang L."/>
        </authorList>
    </citation>
    <scope>NUCLEOTIDE SEQUENCE [LARGE SCALE GENOMIC DNA]</scope>
    <source>
        <strain evidence="2 3">03-1</strain>
    </source>
</reference>
<dbReference type="InterPro" id="IPR052895">
    <property type="entry name" value="HetReg/Transcr_Mod"/>
</dbReference>
<accession>A0A423W436</accession>
<evidence type="ECO:0000259" key="1">
    <source>
        <dbReference type="Pfam" id="PF06985"/>
    </source>
</evidence>
<evidence type="ECO:0000313" key="3">
    <source>
        <dbReference type="Proteomes" id="UP000283895"/>
    </source>
</evidence>
<dbReference type="AlphaFoldDB" id="A0A423W436"/>
<organism evidence="2 3">
    <name type="scientific">Cytospora schulzeri</name>
    <dbReference type="NCBI Taxonomy" id="448051"/>
    <lineage>
        <taxon>Eukaryota</taxon>
        <taxon>Fungi</taxon>
        <taxon>Dikarya</taxon>
        <taxon>Ascomycota</taxon>
        <taxon>Pezizomycotina</taxon>
        <taxon>Sordariomycetes</taxon>
        <taxon>Sordariomycetidae</taxon>
        <taxon>Diaporthales</taxon>
        <taxon>Cytosporaceae</taxon>
        <taxon>Cytospora</taxon>
    </lineage>
</organism>
<dbReference type="Pfam" id="PF06985">
    <property type="entry name" value="HET"/>
    <property type="match status" value="1"/>
</dbReference>